<dbReference type="SMART" id="SM00028">
    <property type="entry name" value="TPR"/>
    <property type="match status" value="2"/>
</dbReference>
<protein>
    <recommendedName>
        <fullName evidence="4">Tetratricopeptide repeat protein</fullName>
    </recommendedName>
</protein>
<dbReference type="AlphaFoldDB" id="A0A8S2IFA4"/>
<dbReference type="Pfam" id="PF14938">
    <property type="entry name" value="SNAP"/>
    <property type="match status" value="1"/>
</dbReference>
<dbReference type="Gene3D" id="1.25.40.10">
    <property type="entry name" value="Tetratricopeptide repeat domain"/>
    <property type="match status" value="1"/>
</dbReference>
<dbReference type="Proteomes" id="UP000682733">
    <property type="component" value="Unassembled WGS sequence"/>
</dbReference>
<evidence type="ECO:0000313" key="3">
    <source>
        <dbReference type="Proteomes" id="UP000682733"/>
    </source>
</evidence>
<organism evidence="2 3">
    <name type="scientific">Didymodactylos carnosus</name>
    <dbReference type="NCBI Taxonomy" id="1234261"/>
    <lineage>
        <taxon>Eukaryota</taxon>
        <taxon>Metazoa</taxon>
        <taxon>Spiralia</taxon>
        <taxon>Gnathifera</taxon>
        <taxon>Rotifera</taxon>
        <taxon>Eurotatoria</taxon>
        <taxon>Bdelloidea</taxon>
        <taxon>Philodinida</taxon>
        <taxon>Philodinidae</taxon>
        <taxon>Didymodactylos</taxon>
    </lineage>
</organism>
<dbReference type="EMBL" id="CAJOBA010004895">
    <property type="protein sequence ID" value="CAF3727059.1"/>
    <property type="molecule type" value="Genomic_DNA"/>
</dbReference>
<proteinExistence type="predicted"/>
<evidence type="ECO:0000313" key="1">
    <source>
        <dbReference type="EMBL" id="CAF0953526.1"/>
    </source>
</evidence>
<comment type="caution">
    <text evidence="2">The sequence shown here is derived from an EMBL/GenBank/DDBJ whole genome shotgun (WGS) entry which is preliminary data.</text>
</comment>
<dbReference type="Proteomes" id="UP000677228">
    <property type="component" value="Unassembled WGS sequence"/>
</dbReference>
<sequence>MIKFTDTVLDNPFNDTNYGGKALNYRQREIKMRIYCQLEDDEYTAVCCYNIALIYEKELSDYDSAIEKYTKALEIFLKQDAPYHHWLYRIYERIVDIYIEQKADYISAYINYITVHKNKLLYWTADDHSDDKCNKNYKLKEIYTSFEKFAMIYEYLKLYDLAEENLRIAITFYERNTLRFIMETDNL</sequence>
<evidence type="ECO:0008006" key="4">
    <source>
        <dbReference type="Google" id="ProtNLM"/>
    </source>
</evidence>
<name>A0A8S2IFA4_9BILA</name>
<accession>A0A8S2IFA4</accession>
<dbReference type="EMBL" id="CAJNOK010004891">
    <property type="protein sequence ID" value="CAF0953526.1"/>
    <property type="molecule type" value="Genomic_DNA"/>
</dbReference>
<evidence type="ECO:0000313" key="2">
    <source>
        <dbReference type="EMBL" id="CAF3727059.1"/>
    </source>
</evidence>
<dbReference type="InterPro" id="IPR019734">
    <property type="entry name" value="TPR_rpt"/>
</dbReference>
<reference evidence="2" key="1">
    <citation type="submission" date="2021-02" db="EMBL/GenBank/DDBJ databases">
        <authorList>
            <person name="Nowell W R."/>
        </authorList>
    </citation>
    <scope>NUCLEOTIDE SEQUENCE</scope>
</reference>
<dbReference type="SUPFAM" id="SSF48452">
    <property type="entry name" value="TPR-like"/>
    <property type="match status" value="1"/>
</dbReference>
<dbReference type="InterPro" id="IPR011990">
    <property type="entry name" value="TPR-like_helical_dom_sf"/>
</dbReference>
<gene>
    <name evidence="1" type="ORF">OVA965_LOCUS12265</name>
    <name evidence="2" type="ORF">TMI583_LOCUS12267</name>
</gene>